<feature type="compositionally biased region" description="Polar residues" evidence="2">
    <location>
        <begin position="476"/>
        <end position="486"/>
    </location>
</feature>
<dbReference type="PROSITE" id="PS50082">
    <property type="entry name" value="WD_REPEATS_2"/>
    <property type="match status" value="1"/>
</dbReference>
<dbReference type="PANTHER" id="PTHR44499">
    <property type="entry name" value="JOUBERIN"/>
    <property type="match status" value="1"/>
</dbReference>
<feature type="repeat" description="WD" evidence="1">
    <location>
        <begin position="1020"/>
        <end position="1052"/>
    </location>
</feature>
<evidence type="ECO:0000256" key="2">
    <source>
        <dbReference type="SAM" id="MobiDB-lite"/>
    </source>
</evidence>
<organism evidence="3 4">
    <name type="scientific">Leptomonas pyrrhocoris</name>
    <name type="common">Firebug parasite</name>
    <dbReference type="NCBI Taxonomy" id="157538"/>
    <lineage>
        <taxon>Eukaryota</taxon>
        <taxon>Discoba</taxon>
        <taxon>Euglenozoa</taxon>
        <taxon>Kinetoplastea</taxon>
        <taxon>Metakinetoplastina</taxon>
        <taxon>Trypanosomatida</taxon>
        <taxon>Trypanosomatidae</taxon>
        <taxon>Leishmaniinae</taxon>
        <taxon>Leptomonas</taxon>
    </lineage>
</organism>
<dbReference type="RefSeq" id="XP_015663061.1">
    <property type="nucleotide sequence ID" value="XM_015797541.1"/>
</dbReference>
<dbReference type="GO" id="GO:0036064">
    <property type="term" value="C:ciliary basal body"/>
    <property type="evidence" value="ECO:0007669"/>
    <property type="project" value="TreeGrafter"/>
</dbReference>
<reference evidence="3 4" key="1">
    <citation type="submission" date="2015-07" db="EMBL/GenBank/DDBJ databases">
        <title>High-quality genome of monoxenous trypanosomatid Leptomonas pyrrhocoris.</title>
        <authorList>
            <person name="Flegontov P."/>
            <person name="Butenko A."/>
            <person name="Firsov S."/>
            <person name="Vlcek C."/>
            <person name="Logacheva M.D."/>
            <person name="Field M."/>
            <person name="Filatov D."/>
            <person name="Flegontova O."/>
            <person name="Gerasimov E."/>
            <person name="Jackson A.P."/>
            <person name="Kelly S."/>
            <person name="Opperdoes F."/>
            <person name="O'Reilly A."/>
            <person name="Votypka J."/>
            <person name="Yurchenko V."/>
            <person name="Lukes J."/>
        </authorList>
    </citation>
    <scope>NUCLEOTIDE SEQUENCE [LARGE SCALE GENOMIC DNA]</scope>
    <source>
        <strain evidence="3">H10</strain>
    </source>
</reference>
<dbReference type="InterPro" id="IPR036322">
    <property type="entry name" value="WD40_repeat_dom_sf"/>
</dbReference>
<dbReference type="EMBL" id="LGTL01000002">
    <property type="protein sequence ID" value="KPA84622.1"/>
    <property type="molecule type" value="Genomic_DNA"/>
</dbReference>
<keyword evidence="4" id="KW-1185">Reference proteome</keyword>
<keyword evidence="1" id="KW-0853">WD repeat</keyword>
<feature type="compositionally biased region" description="Basic and acidic residues" evidence="2">
    <location>
        <begin position="592"/>
        <end position="602"/>
    </location>
</feature>
<dbReference type="GeneID" id="26901440"/>
<feature type="compositionally biased region" description="Polar residues" evidence="2">
    <location>
        <begin position="190"/>
        <end position="202"/>
    </location>
</feature>
<feature type="compositionally biased region" description="Acidic residues" evidence="2">
    <location>
        <begin position="581"/>
        <end position="591"/>
    </location>
</feature>
<dbReference type="VEuPathDB" id="TriTrypDB:LpyrH10_02_1190"/>
<feature type="compositionally biased region" description="Pro residues" evidence="2">
    <location>
        <begin position="64"/>
        <end position="73"/>
    </location>
</feature>
<protein>
    <submittedName>
        <fullName evidence="3">Uncharacterized protein</fullName>
    </submittedName>
</protein>
<feature type="region of interest" description="Disordered" evidence="2">
    <location>
        <begin position="912"/>
        <end position="946"/>
    </location>
</feature>
<name>A0A0M9G875_LEPPY</name>
<dbReference type="InterPro" id="IPR052803">
    <property type="entry name" value="Cilium-Associated_Jouberin"/>
</dbReference>
<dbReference type="InterPro" id="IPR001680">
    <property type="entry name" value="WD40_rpt"/>
</dbReference>
<sequence>MSSSSSSSSPPPDVVVSDSGSDEDTSFVVREIRQLPLPSAPTALSQDRTAAPAQPSGGSFLSAVPPPTHPAQPAPTAAVPAIPFPSLNTSTLHRPAAPDAHVARLPRPPVPLTTPHASTTGASHSDTFSSTSSSTATVPLLTTTVAGATASQGEEKRKKETGVTIPPVPLLPTASSSQPVASMVLPPSPQLSSATWKNSAPSLKSPATPIKTAADSSSPSIPTLAPVLAVPPPALAALHPAEQPNLATGGDTAIADSIPYAVTTLLPTIPSMSTDRAHGGVVLPPPPSQLVGAPSAAASAVATLPPSSSSRGAPAATTTVSAVAAPSVGTTAILSTPANNHHNREQERPRHLRRTRDALENADCALFTSPDTVANSPGSRSSSSGDGEDDDGAYVGRTRRVGSAALLEQRPSQPVGRGGERAAASKQCDLPPSHRHYPQHHSRSRSRSKPQQKTMVVRMREVEGKGGAVASREKTSLSSQSTNALTPDNAVEMRHHRPSPSASPLAEEEGGRGSMTIIDDEGRRDNDPPLTFTSPAARFAARCSENTKGVGPNGTNLPRLTHGSLRDFRKTHGIEAVDVAVEGDDDDDDDDRERNAGPDHARSGTVHFRFTGAFSDATSDSKMLSSAAHEVSDGKQHKTPKAGRGSGEAADSTGTATGGATVLSLNIRGMSPLHTDVSVVHPFVRAWVVSGATGTSLVQASAAVPCAVTQPFDIRAHKTRTPWWDAKVAVRLSTERLRSAGHDAMLLLEVLDFGNETIHGFPLLRSGLYPICWGFLMLRDYIGCSALAAGENVHVQLFRYPLRTPWYLIWLEALLPLSWSAAASHLQPYDLSTASGEGRSICSGSNVVVDVPNIYHIFKFYFNRKIPYEGEMVVTLRKHSDSRYVPDTTDMLPYEEYLLSVLVSGGGSCAVPRSTHAASRDHDGGDTEDRGSNGASKGLGASSVPASPWAPAAENYYRMDGERSLLPHEVLQTSAVMGIVTCVSFTHNGTLFALGVYRHLQYLVELRNPLLPDMPVVATLLGHTGHLHCVVFQREDRYMLSCSSDGTVRVWQPSHPNCQFNSDTCTGPSSVQCAFTLPHGFPVYTAIFHQDKIIAGGFSDQLFVWGYERPLEDDLPSTATADDSMLHLTATFTPQLQLTQSEDTAGRSTRVLLGELIYRVDNAGVLKDGGEPTITLSLASNERSNRAWSVHANGVVVCWRAVCESVERKARTTPPAAAATAAAAAVGPNWQMSVRHTVECSGASEVQVNGSYAIVVCRHAPLVFVFDATTCEQLRVVNTRLPAATPVSLLPDGEAFVGAVGDPSRLVAWECFDGGLCTAPTGYAQASPLYGVARMSWTESQQLSVMVSRSPCTQDDMVRFIRGPSAPAPGQSAAAYYYEKQEEEYRLQSIPSEMTLLTVAGTRRKRGTVIQTGGGRAAEAFCLMFGGDFKAKRKTEYLAERTRASRQRETERDSRRARLHQEALLADPSNMFASATTTVPYDATERGARMNAIINFWRGLVGQHKHGVEHLQRLDANASAGLPSPPQQSTRRALQYLDDNCNEAEV</sequence>
<feature type="compositionally biased region" description="Basic residues" evidence="2">
    <location>
        <begin position="433"/>
        <end position="450"/>
    </location>
</feature>
<dbReference type="GO" id="GO:0044458">
    <property type="term" value="P:motile cilium assembly"/>
    <property type="evidence" value="ECO:0007669"/>
    <property type="project" value="TreeGrafter"/>
</dbReference>
<dbReference type="SMART" id="SM00320">
    <property type="entry name" value="WD40"/>
    <property type="match status" value="2"/>
</dbReference>
<gene>
    <name evidence="3" type="ORF">ABB37_01145</name>
</gene>
<feature type="compositionally biased region" description="Low complexity" evidence="2">
    <location>
        <begin position="1"/>
        <end position="19"/>
    </location>
</feature>
<dbReference type="Proteomes" id="UP000037923">
    <property type="component" value="Unassembled WGS sequence"/>
</dbReference>
<dbReference type="Pfam" id="PF00400">
    <property type="entry name" value="WD40"/>
    <property type="match status" value="1"/>
</dbReference>
<dbReference type="Gene3D" id="2.130.10.10">
    <property type="entry name" value="YVTN repeat-like/Quinoprotein amine dehydrogenase"/>
    <property type="match status" value="1"/>
</dbReference>
<feature type="compositionally biased region" description="Low complexity" evidence="2">
    <location>
        <begin position="647"/>
        <end position="657"/>
    </location>
</feature>
<evidence type="ECO:0000313" key="3">
    <source>
        <dbReference type="EMBL" id="KPA84623.1"/>
    </source>
</evidence>
<feature type="compositionally biased region" description="Low complexity" evidence="2">
    <location>
        <begin position="74"/>
        <end position="85"/>
    </location>
</feature>
<accession>A0A0M9G875</accession>
<feature type="region of interest" description="Disordered" evidence="2">
    <location>
        <begin position="147"/>
        <end position="217"/>
    </location>
</feature>
<dbReference type="PANTHER" id="PTHR44499:SF1">
    <property type="entry name" value="JOUBERIN"/>
    <property type="match status" value="1"/>
</dbReference>
<dbReference type="RefSeq" id="XP_015663062.1">
    <property type="nucleotide sequence ID" value="XM_015797542.1"/>
</dbReference>
<feature type="compositionally biased region" description="Basic and acidic residues" evidence="2">
    <location>
        <begin position="342"/>
        <end position="351"/>
    </location>
</feature>
<dbReference type="PROSITE" id="PS50294">
    <property type="entry name" value="WD_REPEATS_REGION"/>
    <property type="match status" value="1"/>
</dbReference>
<comment type="caution">
    <text evidence="3">The sequence shown here is derived from an EMBL/GenBank/DDBJ whole genome shotgun (WGS) entry which is preliminary data.</text>
</comment>
<dbReference type="SUPFAM" id="SSF50978">
    <property type="entry name" value="WD40 repeat-like"/>
    <property type="match status" value="1"/>
</dbReference>
<feature type="region of interest" description="Disordered" evidence="2">
    <location>
        <begin position="625"/>
        <end position="657"/>
    </location>
</feature>
<feature type="region of interest" description="Disordered" evidence="2">
    <location>
        <begin position="331"/>
        <end position="351"/>
    </location>
</feature>
<evidence type="ECO:0000313" key="4">
    <source>
        <dbReference type="Proteomes" id="UP000037923"/>
    </source>
</evidence>
<feature type="region of interest" description="Disordered" evidence="2">
    <location>
        <begin position="365"/>
        <end position="533"/>
    </location>
</feature>
<feature type="compositionally biased region" description="Low complexity" evidence="2">
    <location>
        <begin position="122"/>
        <end position="135"/>
    </location>
</feature>
<dbReference type="OrthoDB" id="400at2759"/>
<feature type="compositionally biased region" description="Basic and acidic residues" evidence="2">
    <location>
        <begin position="918"/>
        <end position="931"/>
    </location>
</feature>
<dbReference type="InterPro" id="IPR015943">
    <property type="entry name" value="WD40/YVTN_repeat-like_dom_sf"/>
</dbReference>
<feature type="region of interest" description="Disordered" evidence="2">
    <location>
        <begin position="576"/>
        <end position="604"/>
    </location>
</feature>
<dbReference type="EMBL" id="LGTL01000002">
    <property type="protein sequence ID" value="KPA84623.1"/>
    <property type="molecule type" value="Genomic_DNA"/>
</dbReference>
<proteinExistence type="predicted"/>
<dbReference type="OMA" id="MLRDCVG"/>
<evidence type="ECO:0000256" key="1">
    <source>
        <dbReference type="PROSITE-ProRule" id="PRU00221"/>
    </source>
</evidence>
<feature type="region of interest" description="Disordered" evidence="2">
    <location>
        <begin position="1"/>
        <end position="135"/>
    </location>
</feature>
<feature type="compositionally biased region" description="Low complexity" evidence="2">
    <location>
        <begin position="376"/>
        <end position="385"/>
    </location>
</feature>